<feature type="compositionally biased region" description="Basic and acidic residues" evidence="1">
    <location>
        <begin position="37"/>
        <end position="46"/>
    </location>
</feature>
<evidence type="ECO:0000256" key="1">
    <source>
        <dbReference type="SAM" id="MobiDB-lite"/>
    </source>
</evidence>
<evidence type="ECO:0000313" key="2">
    <source>
        <dbReference type="EMBL" id="MDW8799788.1"/>
    </source>
</evidence>
<protein>
    <submittedName>
        <fullName evidence="2">Uncharacterized protein</fullName>
    </submittedName>
</protein>
<proteinExistence type="predicted"/>
<evidence type="ECO:0000313" key="3">
    <source>
        <dbReference type="Proteomes" id="UP001281656"/>
    </source>
</evidence>
<feature type="compositionally biased region" description="Basic residues" evidence="1">
    <location>
        <begin position="1"/>
        <end position="17"/>
    </location>
</feature>
<reference evidence="2 3" key="1">
    <citation type="submission" date="2023-04" db="EMBL/GenBank/DDBJ databases">
        <title>Clostridium tannerae sp. nov., isolated from the fecal material of an alpaca.</title>
        <authorList>
            <person name="Miller S."/>
            <person name="Hendry M."/>
            <person name="King J."/>
            <person name="Sankaranarayanan K."/>
            <person name="Lawson P.A."/>
        </authorList>
    </citation>
    <scope>NUCLEOTIDE SEQUENCE [LARGE SCALE GENOMIC DNA]</scope>
    <source>
        <strain evidence="2 3">A1-XYC3</strain>
    </source>
</reference>
<comment type="caution">
    <text evidence="2">The sequence shown here is derived from an EMBL/GenBank/DDBJ whole genome shotgun (WGS) entry which is preliminary data.</text>
</comment>
<organism evidence="2 3">
    <name type="scientific">Clostridium tanneri</name>
    <dbReference type="NCBI Taxonomy" id="3037988"/>
    <lineage>
        <taxon>Bacteria</taxon>
        <taxon>Bacillati</taxon>
        <taxon>Bacillota</taxon>
        <taxon>Clostridia</taxon>
        <taxon>Eubacteriales</taxon>
        <taxon>Clostridiaceae</taxon>
        <taxon>Clostridium</taxon>
    </lineage>
</organism>
<dbReference type="Proteomes" id="UP001281656">
    <property type="component" value="Unassembled WGS sequence"/>
</dbReference>
<keyword evidence="3" id="KW-1185">Reference proteome</keyword>
<sequence length="46" mass="5361">MTHRESKKATKPQNKKFSRPDVIYEEEMMKKPSHSALDIDRVSTKG</sequence>
<dbReference type="EMBL" id="JARUJP010000001">
    <property type="protein sequence ID" value="MDW8799788.1"/>
    <property type="molecule type" value="Genomic_DNA"/>
</dbReference>
<name>A0ABU4JNU5_9CLOT</name>
<dbReference type="RefSeq" id="WP_318796475.1">
    <property type="nucleotide sequence ID" value="NZ_JARUJP010000001.1"/>
</dbReference>
<feature type="region of interest" description="Disordered" evidence="1">
    <location>
        <begin position="1"/>
        <end position="46"/>
    </location>
</feature>
<accession>A0ABU4JNU5</accession>
<gene>
    <name evidence="2" type="ORF">P8V03_01295</name>
</gene>